<dbReference type="InterPro" id="IPR029039">
    <property type="entry name" value="Flavoprotein-like_sf"/>
</dbReference>
<evidence type="ECO:0000259" key="19">
    <source>
        <dbReference type="PROSITE" id="PS50902"/>
    </source>
</evidence>
<comment type="cofactor">
    <cofactor evidence="2">
        <name>FAD</name>
        <dbReference type="ChEBI" id="CHEBI:57692"/>
    </cofactor>
</comment>
<dbReference type="GeneTree" id="ENSGT00940000155822"/>
<keyword evidence="10" id="KW-0274">FAD</keyword>
<comment type="subunit">
    <text evidence="17">Forms a multiprotein complex with MMACHC, MMADHC and MTR.</text>
</comment>
<dbReference type="InterPro" id="IPR017938">
    <property type="entry name" value="Riboflavin_synthase-like_b-brl"/>
</dbReference>
<dbReference type="InterPro" id="IPR008254">
    <property type="entry name" value="Flavodoxin/NO_synth"/>
</dbReference>
<evidence type="ECO:0000313" key="21">
    <source>
        <dbReference type="Ensembl" id="ENSECAP00000087139.1"/>
    </source>
</evidence>
<dbReference type="PANTHER" id="PTHR19384">
    <property type="entry name" value="NITRIC OXIDE SYNTHASE-RELATED"/>
    <property type="match status" value="1"/>
</dbReference>
<dbReference type="Gene3D" id="2.40.30.10">
    <property type="entry name" value="Translation factors"/>
    <property type="match status" value="1"/>
</dbReference>
<dbReference type="SUPFAM" id="SSF52343">
    <property type="entry name" value="Ferredoxin reductase-like, C-terminal NADP-linked domain"/>
    <property type="match status" value="1"/>
</dbReference>
<comment type="subcellular location">
    <subcellularLocation>
        <location evidence="3">Cytoplasm</location>
    </subcellularLocation>
</comment>
<gene>
    <name evidence="21" type="primary">MTRR</name>
</gene>
<dbReference type="InterPro" id="IPR023173">
    <property type="entry name" value="NADPH_Cyt_P450_Rdtase_alpha"/>
</dbReference>
<dbReference type="InterPro" id="IPR039261">
    <property type="entry name" value="FNR_nucleotide-bd"/>
</dbReference>
<keyword evidence="7" id="KW-0285">Flavoprotein</keyword>
<evidence type="ECO:0000256" key="18">
    <source>
        <dbReference type="ARBA" id="ARBA00075467"/>
    </source>
</evidence>
<keyword evidence="5" id="KW-0597">Phosphoprotein</keyword>
<accession>A0A9L0TJ03</accession>
<keyword evidence="8" id="KW-0288">FMN</keyword>
<keyword evidence="22" id="KW-1185">Reference proteome</keyword>
<evidence type="ECO:0000256" key="1">
    <source>
        <dbReference type="ARBA" id="ARBA00001917"/>
    </source>
</evidence>
<evidence type="ECO:0000256" key="5">
    <source>
        <dbReference type="ARBA" id="ARBA00022553"/>
    </source>
</evidence>
<dbReference type="GO" id="GO:0043418">
    <property type="term" value="P:homocysteine catabolic process"/>
    <property type="evidence" value="ECO:0007669"/>
    <property type="project" value="Ensembl"/>
</dbReference>
<evidence type="ECO:0000256" key="7">
    <source>
        <dbReference type="ARBA" id="ARBA00022630"/>
    </source>
</evidence>
<comment type="cofactor">
    <cofactor evidence="1">
        <name>FMN</name>
        <dbReference type="ChEBI" id="CHEBI:58210"/>
    </cofactor>
</comment>
<evidence type="ECO:0000256" key="8">
    <source>
        <dbReference type="ARBA" id="ARBA00022643"/>
    </source>
</evidence>
<dbReference type="InterPro" id="IPR001709">
    <property type="entry name" value="Flavoprot_Pyr_Nucl_cyt_Rdtase"/>
</dbReference>
<name>A0A9L0TJ03_HORSE</name>
<dbReference type="PRINTS" id="PR00371">
    <property type="entry name" value="FPNCR"/>
</dbReference>
<dbReference type="PANTHER" id="PTHR19384:SF84">
    <property type="entry name" value="METHIONINE SYNTHASE REDUCTASE"/>
    <property type="match status" value="1"/>
</dbReference>
<evidence type="ECO:0000256" key="6">
    <source>
        <dbReference type="ARBA" id="ARBA00022605"/>
    </source>
</evidence>
<protein>
    <recommendedName>
        <fullName evidence="15">Methionine synthase reductase</fullName>
        <ecNumber evidence="14">1.16.1.8</ecNumber>
    </recommendedName>
    <alternativeName>
        <fullName evidence="18">Aquacobalamin reductase</fullName>
    </alternativeName>
</protein>
<dbReference type="GO" id="GO:0003958">
    <property type="term" value="F:NADPH-hemoprotein reductase activity"/>
    <property type="evidence" value="ECO:0007669"/>
    <property type="project" value="Ensembl"/>
</dbReference>
<dbReference type="GO" id="GO:0010181">
    <property type="term" value="F:FMN binding"/>
    <property type="evidence" value="ECO:0000318"/>
    <property type="project" value="GO_Central"/>
</dbReference>
<keyword evidence="4" id="KW-0963">Cytoplasm</keyword>
<dbReference type="GO" id="GO:0009235">
    <property type="term" value="P:cobalamin metabolic process"/>
    <property type="evidence" value="ECO:0007669"/>
    <property type="project" value="UniProtKB-ARBA"/>
</dbReference>
<dbReference type="GO" id="GO:0050660">
    <property type="term" value="F:flavin adenine dinucleotide binding"/>
    <property type="evidence" value="ECO:0000318"/>
    <property type="project" value="GO_Central"/>
</dbReference>
<dbReference type="GO" id="GO:0030586">
    <property type="term" value="F:[methionine synthase] reductase (NADPH) activity"/>
    <property type="evidence" value="ECO:0000318"/>
    <property type="project" value="GO_Central"/>
</dbReference>
<dbReference type="Gene3D" id="3.40.50.360">
    <property type="match status" value="1"/>
</dbReference>
<evidence type="ECO:0000256" key="12">
    <source>
        <dbReference type="ARBA" id="ARBA00023002"/>
    </source>
</evidence>
<dbReference type="GO" id="GO:0005654">
    <property type="term" value="C:nucleoplasm"/>
    <property type="evidence" value="ECO:0007669"/>
    <property type="project" value="Ensembl"/>
</dbReference>
<dbReference type="FunFam" id="3.40.50.360:FF:000025">
    <property type="entry name" value="methionine synthase reductase"/>
    <property type="match status" value="1"/>
</dbReference>
<evidence type="ECO:0000313" key="22">
    <source>
        <dbReference type="Proteomes" id="UP000002281"/>
    </source>
</evidence>
<keyword evidence="9" id="KW-0949">S-adenosyl-L-methionine</keyword>
<dbReference type="FunFam" id="3.40.50.80:FF:000018">
    <property type="entry name" value="NADPH--cytochrome P450 reductase"/>
    <property type="match status" value="1"/>
</dbReference>
<dbReference type="EC" id="1.16.1.8" evidence="14"/>
<dbReference type="InterPro" id="IPR003097">
    <property type="entry name" value="CysJ-like_FAD-binding"/>
</dbReference>
<dbReference type="Pfam" id="PF00667">
    <property type="entry name" value="FAD_binding_1"/>
    <property type="match status" value="1"/>
</dbReference>
<dbReference type="GO" id="GO:0005829">
    <property type="term" value="C:cytosol"/>
    <property type="evidence" value="ECO:0000318"/>
    <property type="project" value="GO_Central"/>
</dbReference>
<evidence type="ECO:0000259" key="20">
    <source>
        <dbReference type="PROSITE" id="PS51384"/>
    </source>
</evidence>
<reference evidence="21" key="2">
    <citation type="submission" date="2025-08" db="UniProtKB">
        <authorList>
            <consortium name="Ensembl"/>
        </authorList>
    </citation>
    <scope>IDENTIFICATION</scope>
    <source>
        <strain evidence="21">Thoroughbred</strain>
    </source>
</reference>
<dbReference type="Pfam" id="PF00258">
    <property type="entry name" value="Flavodoxin_1"/>
    <property type="match status" value="1"/>
</dbReference>
<dbReference type="Gene3D" id="3.40.50.80">
    <property type="entry name" value="Nucleotide-binding domain of ferredoxin-NADP reductase (FNR) module"/>
    <property type="match status" value="1"/>
</dbReference>
<feature type="domain" description="Flavodoxin-like" evidence="19">
    <location>
        <begin position="77"/>
        <end position="220"/>
    </location>
</feature>
<dbReference type="FunFam" id="1.20.990.10:FF:000007">
    <property type="entry name" value="Methionine synthase reductase"/>
    <property type="match status" value="1"/>
</dbReference>
<dbReference type="SUPFAM" id="SSF63380">
    <property type="entry name" value="Riboflavin synthase domain-like"/>
    <property type="match status" value="1"/>
</dbReference>
<evidence type="ECO:0000256" key="13">
    <source>
        <dbReference type="ARBA" id="ARBA00023167"/>
    </source>
</evidence>
<comment type="catalytic activity">
    <reaction evidence="16">
        <text>2 cob(II)alamin + A + 2 H2O + 2 H(+) = 2 aquacob(III)alamin + AH2</text>
        <dbReference type="Rhea" id="RHEA:20752"/>
        <dbReference type="ChEBI" id="CHEBI:13193"/>
        <dbReference type="ChEBI" id="CHEBI:15377"/>
        <dbReference type="ChEBI" id="CHEBI:15378"/>
        <dbReference type="ChEBI" id="CHEBI:15852"/>
        <dbReference type="ChEBI" id="CHEBI:16304"/>
        <dbReference type="ChEBI" id="CHEBI:17499"/>
    </reaction>
    <physiologicalReaction direction="right-to-left" evidence="16">
        <dbReference type="Rhea" id="RHEA:20754"/>
    </physiologicalReaction>
</comment>
<evidence type="ECO:0000256" key="11">
    <source>
        <dbReference type="ARBA" id="ARBA00022857"/>
    </source>
</evidence>
<evidence type="ECO:0000256" key="9">
    <source>
        <dbReference type="ARBA" id="ARBA00022691"/>
    </source>
</evidence>
<evidence type="ECO:0000256" key="14">
    <source>
        <dbReference type="ARBA" id="ARBA00039088"/>
    </source>
</evidence>
<reference evidence="21 22" key="1">
    <citation type="journal article" date="2009" name="Science">
        <title>Genome sequence, comparative analysis, and population genetics of the domestic horse.</title>
        <authorList>
            <consortium name="Broad Institute Genome Sequencing Platform"/>
            <consortium name="Broad Institute Whole Genome Assembly Team"/>
            <person name="Wade C.M."/>
            <person name="Giulotto E."/>
            <person name="Sigurdsson S."/>
            <person name="Zoli M."/>
            <person name="Gnerre S."/>
            <person name="Imsland F."/>
            <person name="Lear T.L."/>
            <person name="Adelson D.L."/>
            <person name="Bailey E."/>
            <person name="Bellone R.R."/>
            <person name="Bloecker H."/>
            <person name="Distl O."/>
            <person name="Edgar R.C."/>
            <person name="Garber M."/>
            <person name="Leeb T."/>
            <person name="Mauceli E."/>
            <person name="MacLeod J.N."/>
            <person name="Penedo M.C.T."/>
            <person name="Raison J.M."/>
            <person name="Sharpe T."/>
            <person name="Vogel J."/>
            <person name="Andersson L."/>
            <person name="Antczak D.F."/>
            <person name="Biagi T."/>
            <person name="Binns M.M."/>
            <person name="Chowdhary B.P."/>
            <person name="Coleman S.J."/>
            <person name="Della Valle G."/>
            <person name="Fryc S."/>
            <person name="Guerin G."/>
            <person name="Hasegawa T."/>
            <person name="Hill E.W."/>
            <person name="Jurka J."/>
            <person name="Kiialainen A."/>
            <person name="Lindgren G."/>
            <person name="Liu J."/>
            <person name="Magnani E."/>
            <person name="Mickelson J.R."/>
            <person name="Murray J."/>
            <person name="Nergadze S.G."/>
            <person name="Onofrio R."/>
            <person name="Pedroni S."/>
            <person name="Piras M.F."/>
            <person name="Raudsepp T."/>
            <person name="Rocchi M."/>
            <person name="Roeed K.H."/>
            <person name="Ryder O.A."/>
            <person name="Searle S."/>
            <person name="Skow L."/>
            <person name="Swinburne J.E."/>
            <person name="Syvaenen A.C."/>
            <person name="Tozaki T."/>
            <person name="Valberg S.J."/>
            <person name="Vaudin M."/>
            <person name="White J.R."/>
            <person name="Zody M.C."/>
            <person name="Lander E.S."/>
            <person name="Lindblad-Toh K."/>
        </authorList>
    </citation>
    <scope>NUCLEOTIDE SEQUENCE [LARGE SCALE GENOMIC DNA]</scope>
    <source>
        <strain evidence="21 22">Thoroughbred</strain>
    </source>
</reference>
<dbReference type="Proteomes" id="UP000002281">
    <property type="component" value="Chromosome 21"/>
</dbReference>
<dbReference type="GO" id="GO:0070402">
    <property type="term" value="F:NADPH binding"/>
    <property type="evidence" value="ECO:0007669"/>
    <property type="project" value="Ensembl"/>
</dbReference>
<dbReference type="InterPro" id="IPR001094">
    <property type="entry name" value="Flavdoxin-like"/>
</dbReference>
<reference evidence="21" key="3">
    <citation type="submission" date="2025-09" db="UniProtKB">
        <authorList>
            <consortium name="Ensembl"/>
        </authorList>
    </citation>
    <scope>IDENTIFICATION</scope>
    <source>
        <strain evidence="21">Thoroughbred</strain>
    </source>
</reference>
<dbReference type="GO" id="GO:0050667">
    <property type="term" value="P:homocysteine metabolic process"/>
    <property type="evidence" value="ECO:0000318"/>
    <property type="project" value="GO_Central"/>
</dbReference>
<dbReference type="CDD" id="cd06203">
    <property type="entry name" value="methionine_synthase_red"/>
    <property type="match status" value="1"/>
</dbReference>
<dbReference type="GO" id="GO:0046655">
    <property type="term" value="P:folic acid metabolic process"/>
    <property type="evidence" value="ECO:0007669"/>
    <property type="project" value="Ensembl"/>
</dbReference>
<dbReference type="GO" id="GO:0045111">
    <property type="term" value="C:intermediate filament cytoskeleton"/>
    <property type="evidence" value="ECO:0007669"/>
    <property type="project" value="Ensembl"/>
</dbReference>
<dbReference type="PROSITE" id="PS51384">
    <property type="entry name" value="FAD_FR"/>
    <property type="match status" value="1"/>
</dbReference>
<dbReference type="GO" id="GO:0071949">
    <property type="term" value="F:FAD binding"/>
    <property type="evidence" value="ECO:0007669"/>
    <property type="project" value="Ensembl"/>
</dbReference>
<organism evidence="21 22">
    <name type="scientific">Equus caballus</name>
    <name type="common">Horse</name>
    <dbReference type="NCBI Taxonomy" id="9796"/>
    <lineage>
        <taxon>Eukaryota</taxon>
        <taxon>Metazoa</taxon>
        <taxon>Chordata</taxon>
        <taxon>Craniata</taxon>
        <taxon>Vertebrata</taxon>
        <taxon>Euteleostomi</taxon>
        <taxon>Mammalia</taxon>
        <taxon>Eutheria</taxon>
        <taxon>Laurasiatheria</taxon>
        <taxon>Perissodactyla</taxon>
        <taxon>Equidae</taxon>
        <taxon>Equus</taxon>
    </lineage>
</organism>
<dbReference type="AlphaFoldDB" id="A0A9L0TJ03"/>
<dbReference type="PRINTS" id="PR00369">
    <property type="entry name" value="FLAVODOXIN"/>
</dbReference>
<feature type="domain" description="FAD-binding FR-type" evidence="20">
    <location>
        <begin position="344"/>
        <end position="606"/>
    </location>
</feature>
<evidence type="ECO:0000256" key="4">
    <source>
        <dbReference type="ARBA" id="ARBA00022490"/>
    </source>
</evidence>
<evidence type="ECO:0000256" key="17">
    <source>
        <dbReference type="ARBA" id="ARBA00062273"/>
    </source>
</evidence>
<dbReference type="Gene3D" id="1.20.990.10">
    <property type="entry name" value="NADPH-cytochrome p450 Reductase, Chain A, domain 3"/>
    <property type="match status" value="1"/>
</dbReference>
<keyword evidence="11" id="KW-0521">NADP</keyword>
<evidence type="ECO:0000256" key="16">
    <source>
        <dbReference type="ARBA" id="ARBA00050581"/>
    </source>
</evidence>
<dbReference type="Pfam" id="PF00175">
    <property type="entry name" value="NAD_binding_1"/>
    <property type="match status" value="1"/>
</dbReference>
<keyword evidence="12" id="KW-0560">Oxidoreductase</keyword>
<dbReference type="Ensembl" id="ENSECAT00000134526.1">
    <property type="protein sequence ID" value="ENSECAP00000087139.1"/>
    <property type="gene ID" value="ENSECAG00000023073.4"/>
</dbReference>
<proteinExistence type="predicted"/>
<dbReference type="GO" id="GO:0009086">
    <property type="term" value="P:methionine biosynthetic process"/>
    <property type="evidence" value="ECO:0000318"/>
    <property type="project" value="GO_Central"/>
</dbReference>
<keyword evidence="6" id="KW-0028">Amino-acid biosynthesis</keyword>
<dbReference type="SUPFAM" id="SSF52218">
    <property type="entry name" value="Flavoproteins"/>
    <property type="match status" value="1"/>
</dbReference>
<evidence type="ECO:0000256" key="10">
    <source>
        <dbReference type="ARBA" id="ARBA00022827"/>
    </source>
</evidence>
<evidence type="ECO:0000256" key="2">
    <source>
        <dbReference type="ARBA" id="ARBA00001974"/>
    </source>
</evidence>
<evidence type="ECO:0000256" key="3">
    <source>
        <dbReference type="ARBA" id="ARBA00004496"/>
    </source>
</evidence>
<sequence>MRRTGRPAHVRRALIDAAPFPSFLLVSGSERARRDRVRRCTAATAVLALSGGVPGPVRRQECNCCSYSIRLGVMRRFLLLYATQRGQAKAIAEEICEKAVAHGFSADLHCISESDKYDLKTETAPLVLVVSTTGNGDPPDTARKFVKEIQDKTLPADFFAHLRYGLLGLGDSEYTYFCNGGKIIDKRLRELGAQRFCDTGHADDCVGLELVVEPWIDGLWAALTKHFMSSRGKQEMNGALTMASNGSWRTDPMKPELLHIESQVELLRLDDSGRKNSEVLEQNAVNGGQSNALVADCESSLTRSIPPLSQASLHIPALPPEYLQVHLQEPLGQEESQVSVTSVDPIFQVPISEAVQLTTNDAIKTTLLVELDISKTDFSYQPGDAFNVICPNNDSEVQNLLQRLQLEDRREHRVLLQIKADTKKKGASLPQHVPEGCSLQFILTWCLEIRAVPKKAFLRALVDYTSNGAEKRRLQELCSRQGAADYNRFVRDARASLLDLLLAFPSCQPPLGLLLEHVPKLQPRPYSCASSSLFHPGKLRFIFNVVEFLSNTATVVLRKGVCTGWLATLVESLLQPHTCASHANGGRTLAPEISISPRTTNCFHLPNDPSVPIVMVGPGTGIAPFIGFLQHREKLQEQHPDGHFGAMWLFFGCRYKDRDYLFREELRRFHKLGILTHLKVSFSRDASAGEEEAPAKYVQDNIRLHSKQVARVLLQENGCIYVCGDAKNMAKDVNDTLVEIISKEAGVEKLEAMKTLATLKEEKRYLQDIWS</sequence>
<dbReference type="PROSITE" id="PS50902">
    <property type="entry name" value="FLAVODOXIN_LIKE"/>
    <property type="match status" value="1"/>
</dbReference>
<dbReference type="InterPro" id="IPR001433">
    <property type="entry name" value="OxRdtase_FAD/NAD-bd"/>
</dbReference>
<evidence type="ECO:0000256" key="15">
    <source>
        <dbReference type="ARBA" id="ARBA00040659"/>
    </source>
</evidence>
<keyword evidence="13" id="KW-0486">Methionine biosynthesis</keyword>
<dbReference type="InterPro" id="IPR017927">
    <property type="entry name" value="FAD-bd_FR_type"/>
</dbReference>